<gene>
    <name evidence="1" type="ORF">M9Y10_044267</name>
</gene>
<keyword evidence="2" id="KW-1185">Reference proteome</keyword>
<evidence type="ECO:0000313" key="2">
    <source>
        <dbReference type="Proteomes" id="UP001470230"/>
    </source>
</evidence>
<comment type="caution">
    <text evidence="1">The sequence shown here is derived from an EMBL/GenBank/DDBJ whole genome shotgun (WGS) entry which is preliminary data.</text>
</comment>
<reference evidence="1 2" key="1">
    <citation type="submission" date="2024-04" db="EMBL/GenBank/DDBJ databases">
        <title>Tritrichomonas musculus Genome.</title>
        <authorList>
            <person name="Alves-Ferreira E."/>
            <person name="Grigg M."/>
            <person name="Lorenzi H."/>
            <person name="Galac M."/>
        </authorList>
    </citation>
    <scope>NUCLEOTIDE SEQUENCE [LARGE SCALE GENOMIC DNA]</scope>
    <source>
        <strain evidence="1 2">EAF2021</strain>
    </source>
</reference>
<dbReference type="EMBL" id="JAPFFF010000008">
    <property type="protein sequence ID" value="KAK8885138.1"/>
    <property type="molecule type" value="Genomic_DNA"/>
</dbReference>
<organism evidence="1 2">
    <name type="scientific">Tritrichomonas musculus</name>
    <dbReference type="NCBI Taxonomy" id="1915356"/>
    <lineage>
        <taxon>Eukaryota</taxon>
        <taxon>Metamonada</taxon>
        <taxon>Parabasalia</taxon>
        <taxon>Tritrichomonadida</taxon>
        <taxon>Tritrichomonadidae</taxon>
        <taxon>Tritrichomonas</taxon>
    </lineage>
</organism>
<sequence length="327" mass="37792">MYKYDGVHKLCDPNVYKLVPRYNHSSTRQLFRHVLSDKIYSPSSPDNKNNHGKLVTSTPSQHIVQVHGDEPVITAAQWSTLFKLKDKPTMTKNHVFASTKPNNHQQQSVIPTRNIGDNFLVESSLIMLNEEELYGLVSEFDPEYDNLITILPILYHSSYYLQTLSAVLTRWYNQREHTNGCPVDNFSNYYEQELSNKWFFSLLKNVDKNVRNQFLSKFVQNKVDESVIFNIKGEFSLDTLRTKHHENSNGYGIRVGEFLTDLKQVLVFINSGKPLFIIKEHANMEDNTYKLSTLLNSIYLGKYVKEGKEHDVTALTIFNSGRKKISS</sequence>
<proteinExistence type="predicted"/>
<accession>A0ABR2K2W6</accession>
<name>A0ABR2K2W6_9EUKA</name>
<protein>
    <submittedName>
        <fullName evidence="1">Uncharacterized protein</fullName>
    </submittedName>
</protein>
<evidence type="ECO:0000313" key="1">
    <source>
        <dbReference type="EMBL" id="KAK8885138.1"/>
    </source>
</evidence>
<dbReference type="Proteomes" id="UP001470230">
    <property type="component" value="Unassembled WGS sequence"/>
</dbReference>